<accession>A0AAN6TD35</accession>
<organism evidence="4 5">
    <name type="scientific">Canariomyces notabilis</name>
    <dbReference type="NCBI Taxonomy" id="2074819"/>
    <lineage>
        <taxon>Eukaryota</taxon>
        <taxon>Fungi</taxon>
        <taxon>Dikarya</taxon>
        <taxon>Ascomycota</taxon>
        <taxon>Pezizomycotina</taxon>
        <taxon>Sordariomycetes</taxon>
        <taxon>Sordariomycetidae</taxon>
        <taxon>Sordariales</taxon>
        <taxon>Chaetomiaceae</taxon>
        <taxon>Canariomyces</taxon>
    </lineage>
</organism>
<feature type="domain" description="Nephrocystin 3-like N-terminal" evidence="2">
    <location>
        <begin position="13"/>
        <end position="139"/>
    </location>
</feature>
<evidence type="ECO:0000259" key="2">
    <source>
        <dbReference type="Pfam" id="PF24883"/>
    </source>
</evidence>
<dbReference type="InterPro" id="IPR056693">
    <property type="entry name" value="DUF7791"/>
</dbReference>
<reference evidence="4" key="1">
    <citation type="journal article" date="2023" name="Mol. Phylogenet. Evol.">
        <title>Genome-scale phylogeny and comparative genomics of the fungal order Sordariales.</title>
        <authorList>
            <person name="Hensen N."/>
            <person name="Bonometti L."/>
            <person name="Westerberg I."/>
            <person name="Brannstrom I.O."/>
            <person name="Guillou S."/>
            <person name="Cros-Aarteil S."/>
            <person name="Calhoun S."/>
            <person name="Haridas S."/>
            <person name="Kuo A."/>
            <person name="Mondo S."/>
            <person name="Pangilinan J."/>
            <person name="Riley R."/>
            <person name="LaButti K."/>
            <person name="Andreopoulos B."/>
            <person name="Lipzen A."/>
            <person name="Chen C."/>
            <person name="Yan M."/>
            <person name="Daum C."/>
            <person name="Ng V."/>
            <person name="Clum A."/>
            <person name="Steindorff A."/>
            <person name="Ohm R.A."/>
            <person name="Martin F."/>
            <person name="Silar P."/>
            <person name="Natvig D.O."/>
            <person name="Lalanne C."/>
            <person name="Gautier V."/>
            <person name="Ament-Velasquez S.L."/>
            <person name="Kruys A."/>
            <person name="Hutchinson M.I."/>
            <person name="Powell A.J."/>
            <person name="Barry K."/>
            <person name="Miller A.N."/>
            <person name="Grigoriev I.V."/>
            <person name="Debuchy R."/>
            <person name="Gladieux P."/>
            <person name="Hiltunen Thoren M."/>
            <person name="Johannesson H."/>
        </authorList>
    </citation>
    <scope>NUCLEOTIDE SEQUENCE</scope>
    <source>
        <strain evidence="4">CBS 508.74</strain>
    </source>
</reference>
<dbReference type="Pfam" id="PF24883">
    <property type="entry name" value="NPHP3_N"/>
    <property type="match status" value="1"/>
</dbReference>
<feature type="non-terminal residue" evidence="4">
    <location>
        <position position="354"/>
    </location>
</feature>
<dbReference type="InterPro" id="IPR056884">
    <property type="entry name" value="NPHP3-like_N"/>
</dbReference>
<evidence type="ECO:0000259" key="3">
    <source>
        <dbReference type="Pfam" id="PF25053"/>
    </source>
</evidence>
<keyword evidence="1" id="KW-0677">Repeat</keyword>
<dbReference type="Proteomes" id="UP001302812">
    <property type="component" value="Unassembled WGS sequence"/>
</dbReference>
<evidence type="ECO:0000256" key="1">
    <source>
        <dbReference type="ARBA" id="ARBA00022737"/>
    </source>
</evidence>
<dbReference type="PANTHER" id="PTHR10039:SF5">
    <property type="entry name" value="NACHT DOMAIN-CONTAINING PROTEIN"/>
    <property type="match status" value="1"/>
</dbReference>
<dbReference type="Pfam" id="PF25053">
    <property type="entry name" value="DUF7791"/>
    <property type="match status" value="1"/>
</dbReference>
<evidence type="ECO:0000313" key="5">
    <source>
        <dbReference type="Proteomes" id="UP001302812"/>
    </source>
</evidence>
<dbReference type="AlphaFoldDB" id="A0AAN6TD35"/>
<proteinExistence type="predicted"/>
<gene>
    <name evidence="4" type="ORF">N656DRAFT_678195</name>
</gene>
<evidence type="ECO:0000313" key="4">
    <source>
        <dbReference type="EMBL" id="KAK4112197.1"/>
    </source>
</evidence>
<protein>
    <recommendedName>
        <fullName evidence="6">NACHT domain-containing protein</fullName>
    </recommendedName>
</protein>
<sequence>MKFLVNNATTTDIINEWARPDRAVMASHFFWSAGTDMQKSNLGLLQTLLFGILRECPSTIPEVCPRQWSAVLQNTWQFSWTMADLLDVLRRISRLGIRPAQFCLFIDGLDEFEGDPYELCQMLKTLCELPGFKLCLSSRPLNVFEDFFGKNPATMLVIHNRTKNDIRGFVQGRMENHPRWREWSPESMTKDELINDIAERAEGVFLWAFLVTRSLREGLSNDDSPGDLRARLDRLPNDLESLFKHMLNSVDEIYHPKMAGILEIALRADCPLRWEVYAYHDQEYDDSDFYIKLPTTPITKGEHLRRYDQTRRRVNARTMGLLEVDNDGDDELAPVPRVQFLHRTVRDFLLTAEM</sequence>
<dbReference type="RefSeq" id="XP_064669767.1">
    <property type="nucleotide sequence ID" value="XM_064810517.1"/>
</dbReference>
<dbReference type="PANTHER" id="PTHR10039">
    <property type="entry name" value="AMELOGENIN"/>
    <property type="match status" value="1"/>
</dbReference>
<dbReference type="EMBL" id="MU853343">
    <property type="protein sequence ID" value="KAK4112197.1"/>
    <property type="molecule type" value="Genomic_DNA"/>
</dbReference>
<feature type="domain" description="DUF7791" evidence="3">
    <location>
        <begin position="249"/>
        <end position="354"/>
    </location>
</feature>
<comment type="caution">
    <text evidence="4">The sequence shown here is derived from an EMBL/GenBank/DDBJ whole genome shotgun (WGS) entry which is preliminary data.</text>
</comment>
<reference evidence="4" key="2">
    <citation type="submission" date="2023-05" db="EMBL/GenBank/DDBJ databases">
        <authorList>
            <consortium name="Lawrence Berkeley National Laboratory"/>
            <person name="Steindorff A."/>
            <person name="Hensen N."/>
            <person name="Bonometti L."/>
            <person name="Westerberg I."/>
            <person name="Brannstrom I.O."/>
            <person name="Guillou S."/>
            <person name="Cros-Aarteil S."/>
            <person name="Calhoun S."/>
            <person name="Haridas S."/>
            <person name="Kuo A."/>
            <person name="Mondo S."/>
            <person name="Pangilinan J."/>
            <person name="Riley R."/>
            <person name="Labutti K."/>
            <person name="Andreopoulos B."/>
            <person name="Lipzen A."/>
            <person name="Chen C."/>
            <person name="Yanf M."/>
            <person name="Daum C."/>
            <person name="Ng V."/>
            <person name="Clum A."/>
            <person name="Ohm R."/>
            <person name="Martin F."/>
            <person name="Silar P."/>
            <person name="Natvig D."/>
            <person name="Lalanne C."/>
            <person name="Gautier V."/>
            <person name="Ament-Velasquez S.L."/>
            <person name="Kruys A."/>
            <person name="Hutchinson M.I."/>
            <person name="Powell A.J."/>
            <person name="Barry K."/>
            <person name="Miller A.N."/>
            <person name="Grigoriev I.V."/>
            <person name="Debuchy R."/>
            <person name="Gladieux P."/>
            <person name="Thoren M.H."/>
            <person name="Johannesson H."/>
        </authorList>
    </citation>
    <scope>NUCLEOTIDE SEQUENCE</scope>
    <source>
        <strain evidence="4">CBS 508.74</strain>
    </source>
</reference>
<name>A0AAN6TD35_9PEZI</name>
<keyword evidence="5" id="KW-1185">Reference proteome</keyword>
<evidence type="ECO:0008006" key="6">
    <source>
        <dbReference type="Google" id="ProtNLM"/>
    </source>
</evidence>
<dbReference type="GeneID" id="89934642"/>